<evidence type="ECO:0000313" key="3">
    <source>
        <dbReference type="EMBL" id="UQA91746.1"/>
    </source>
</evidence>
<evidence type="ECO:0000256" key="1">
    <source>
        <dbReference type="SAM" id="MobiDB-lite"/>
    </source>
</evidence>
<reference evidence="3" key="1">
    <citation type="submission" date="2021-10" db="EMBL/GenBank/DDBJ databases">
        <title>Streptomyces nigrumlapis sp.nov.,an antimicrobial producing actinobacterium isolated from Black Gobi rocks.</title>
        <authorList>
            <person name="Wen Y."/>
            <person name="Zhang W."/>
            <person name="Liu X.G."/>
        </authorList>
    </citation>
    <scope>NUCLEOTIDE SEQUENCE</scope>
    <source>
        <strain evidence="3">ST13-2-2</strain>
    </source>
</reference>
<keyword evidence="2" id="KW-0732">Signal</keyword>
<organism evidence="3 4">
    <name type="scientific">Streptomyces halobius</name>
    <dbReference type="NCBI Taxonomy" id="2879846"/>
    <lineage>
        <taxon>Bacteria</taxon>
        <taxon>Bacillati</taxon>
        <taxon>Actinomycetota</taxon>
        <taxon>Actinomycetes</taxon>
        <taxon>Kitasatosporales</taxon>
        <taxon>Streptomycetaceae</taxon>
        <taxon>Streptomyces</taxon>
    </lineage>
</organism>
<feature type="compositionally biased region" description="Gly residues" evidence="1">
    <location>
        <begin position="37"/>
        <end position="47"/>
    </location>
</feature>
<sequence>MRIRTTLSAVTLATAALLGGAGIAAADHSPGFSSSGTGFGSGSGTGFGEDVSGSSVGKGSQGPGGEAGTGSDSSSSPKGLLGTLMGG</sequence>
<feature type="compositionally biased region" description="Gly residues" evidence="1">
    <location>
        <begin position="59"/>
        <end position="68"/>
    </location>
</feature>
<keyword evidence="4" id="KW-1185">Reference proteome</keyword>
<feature type="chain" id="PRO_5045503923" evidence="2">
    <location>
        <begin position="27"/>
        <end position="87"/>
    </location>
</feature>
<protein>
    <submittedName>
        <fullName evidence="3">Uncharacterized protein</fullName>
    </submittedName>
</protein>
<dbReference type="EMBL" id="CP086322">
    <property type="protein sequence ID" value="UQA91746.1"/>
    <property type="molecule type" value="Genomic_DNA"/>
</dbReference>
<name>A0ABY4M1W1_9ACTN</name>
<dbReference type="Proteomes" id="UP000830115">
    <property type="component" value="Chromosome"/>
</dbReference>
<gene>
    <name evidence="3" type="ORF">K9S39_07585</name>
</gene>
<feature type="signal peptide" evidence="2">
    <location>
        <begin position="1"/>
        <end position="26"/>
    </location>
</feature>
<dbReference type="RefSeq" id="WP_248862555.1">
    <property type="nucleotide sequence ID" value="NZ_CP086322.1"/>
</dbReference>
<feature type="region of interest" description="Disordered" evidence="1">
    <location>
        <begin position="29"/>
        <end position="87"/>
    </location>
</feature>
<evidence type="ECO:0000256" key="2">
    <source>
        <dbReference type="SAM" id="SignalP"/>
    </source>
</evidence>
<evidence type="ECO:0000313" key="4">
    <source>
        <dbReference type="Proteomes" id="UP000830115"/>
    </source>
</evidence>
<accession>A0ABY4M1W1</accession>
<proteinExistence type="predicted"/>